<reference evidence="1" key="1">
    <citation type="submission" date="2023-05" db="EMBL/GenBank/DDBJ databases">
        <title>Nepenthes gracilis genome sequencing.</title>
        <authorList>
            <person name="Fukushima K."/>
        </authorList>
    </citation>
    <scope>NUCLEOTIDE SEQUENCE</scope>
    <source>
        <strain evidence="1">SING2019-196</strain>
    </source>
</reference>
<accession>A0AAD3SGI7</accession>
<name>A0AAD3SGI7_NEPGR</name>
<keyword evidence="2" id="KW-1185">Reference proteome</keyword>
<organism evidence="1 2">
    <name type="scientific">Nepenthes gracilis</name>
    <name type="common">Slender pitcher plant</name>
    <dbReference type="NCBI Taxonomy" id="150966"/>
    <lineage>
        <taxon>Eukaryota</taxon>
        <taxon>Viridiplantae</taxon>
        <taxon>Streptophyta</taxon>
        <taxon>Embryophyta</taxon>
        <taxon>Tracheophyta</taxon>
        <taxon>Spermatophyta</taxon>
        <taxon>Magnoliopsida</taxon>
        <taxon>eudicotyledons</taxon>
        <taxon>Gunneridae</taxon>
        <taxon>Pentapetalae</taxon>
        <taxon>Caryophyllales</taxon>
        <taxon>Nepenthaceae</taxon>
        <taxon>Nepenthes</taxon>
    </lineage>
</organism>
<proteinExistence type="predicted"/>
<gene>
    <name evidence="1" type="ORF">Nepgr_012182</name>
</gene>
<evidence type="ECO:0000313" key="2">
    <source>
        <dbReference type="Proteomes" id="UP001279734"/>
    </source>
</evidence>
<comment type="caution">
    <text evidence="1">The sequence shown here is derived from an EMBL/GenBank/DDBJ whole genome shotgun (WGS) entry which is preliminary data.</text>
</comment>
<protein>
    <submittedName>
        <fullName evidence="1">Uncharacterized protein</fullName>
    </submittedName>
</protein>
<dbReference type="AlphaFoldDB" id="A0AAD3SGI7"/>
<dbReference type="EMBL" id="BSYO01000010">
    <property type="protein sequence ID" value="GMH10341.1"/>
    <property type="molecule type" value="Genomic_DNA"/>
</dbReference>
<sequence length="103" mass="11831">MRISSADRSAMLTGAVYRYAESLFRTRMITGVRNVKERQIEDKKEEMRQLIGILYRVLAVSSDSIMILIKCTRILCRNYQPIQSAMKRDAPQSLVANSFPSGW</sequence>
<dbReference type="Proteomes" id="UP001279734">
    <property type="component" value="Unassembled WGS sequence"/>
</dbReference>
<evidence type="ECO:0000313" key="1">
    <source>
        <dbReference type="EMBL" id="GMH10341.1"/>
    </source>
</evidence>